<dbReference type="SUPFAM" id="SSF52540">
    <property type="entry name" value="P-loop containing nucleoside triphosphate hydrolases"/>
    <property type="match status" value="1"/>
</dbReference>
<feature type="compositionally biased region" description="Polar residues" evidence="1">
    <location>
        <begin position="277"/>
        <end position="289"/>
    </location>
</feature>
<dbReference type="Gene3D" id="3.40.50.300">
    <property type="entry name" value="P-loop containing nucleotide triphosphate hydrolases"/>
    <property type="match status" value="1"/>
</dbReference>
<dbReference type="RefSeq" id="XP_002734338.1">
    <property type="nucleotide sequence ID" value="XM_002734292.1"/>
</dbReference>
<name>A0ABM0GPB1_SACKO</name>
<dbReference type="GeneID" id="100373918"/>
<accession>A0ABM0GPB1</accession>
<evidence type="ECO:0000313" key="2">
    <source>
        <dbReference type="Proteomes" id="UP000694865"/>
    </source>
</evidence>
<dbReference type="PANTHER" id="PTHR48419:SF1">
    <property type="entry name" value="SULFOTRANSFERASE DOMAIN-CONTAINING PROTEIN"/>
    <property type="match status" value="1"/>
</dbReference>
<dbReference type="InterPro" id="IPR027417">
    <property type="entry name" value="P-loop_NTPase"/>
</dbReference>
<dbReference type="Pfam" id="PF19798">
    <property type="entry name" value="Sulfotransfer_5"/>
    <property type="match status" value="1"/>
</dbReference>
<dbReference type="InterPro" id="IPR053226">
    <property type="entry name" value="Pyrrolopyrazine_biosynth_F"/>
</dbReference>
<gene>
    <name evidence="3" type="primary">LOC100373918</name>
</gene>
<dbReference type="PANTHER" id="PTHR48419">
    <property type="entry name" value="SULFOTRANSFERASE DOMAIN-CONTAINING PROTEIN"/>
    <property type="match status" value="1"/>
</dbReference>
<protein>
    <submittedName>
        <fullName evidence="3">Branched-chain-amino-acid aminotransferase-like protein 1-like</fullName>
    </submittedName>
</protein>
<organism evidence="2 3">
    <name type="scientific">Saccoglossus kowalevskii</name>
    <name type="common">Acorn worm</name>
    <dbReference type="NCBI Taxonomy" id="10224"/>
    <lineage>
        <taxon>Eukaryota</taxon>
        <taxon>Metazoa</taxon>
        <taxon>Hemichordata</taxon>
        <taxon>Enteropneusta</taxon>
        <taxon>Harrimaniidae</taxon>
        <taxon>Saccoglossus</taxon>
    </lineage>
</organism>
<feature type="region of interest" description="Disordered" evidence="1">
    <location>
        <begin position="277"/>
        <end position="299"/>
    </location>
</feature>
<evidence type="ECO:0000313" key="3">
    <source>
        <dbReference type="RefSeq" id="XP_002734338.1"/>
    </source>
</evidence>
<sequence>MASNRRHIAILTNPRSLSTALEFSFKSRDDTAVIHELYGARHWFGTEGPPEILPHLPKTKGYTFAEVKQRLANDQQETPITVWKETSVTFPLDKEFYPKHYTPIFLIRDPRYSIMSYRKLCLAFTDGKRENVPYGGGFIQLRKIYDWITKEVCPDPVVIDAHELSRHPKEILTAVCEKIGIEFKDSMLHWKQNNNDHWDPVWKCLAMKAYTNVMQSQGFIPKEEQEDIEFPESIRDSIMAAIPIYESLYAKLDDGSRVGTGISHHISDIGAGAIAKQTTVPSSTLSSQSRGERSKKPTEKCLQYALETRQRERNRLTSQLRNGMKRILRSLDE</sequence>
<evidence type="ECO:0000256" key="1">
    <source>
        <dbReference type="SAM" id="MobiDB-lite"/>
    </source>
</evidence>
<reference evidence="3" key="1">
    <citation type="submission" date="2025-08" db="UniProtKB">
        <authorList>
            <consortium name="RefSeq"/>
        </authorList>
    </citation>
    <scope>IDENTIFICATION</scope>
    <source>
        <tissue evidence="3">Testes</tissue>
    </source>
</reference>
<proteinExistence type="predicted"/>
<dbReference type="Proteomes" id="UP000694865">
    <property type="component" value="Unplaced"/>
</dbReference>
<feature type="compositionally biased region" description="Basic and acidic residues" evidence="1">
    <location>
        <begin position="290"/>
        <end position="299"/>
    </location>
</feature>
<keyword evidence="2" id="KW-1185">Reference proteome</keyword>